<dbReference type="GO" id="GO:0140359">
    <property type="term" value="F:ABC-type transporter activity"/>
    <property type="evidence" value="ECO:0007669"/>
    <property type="project" value="InterPro"/>
</dbReference>
<dbReference type="PANTHER" id="PTHR19241">
    <property type="entry name" value="ATP-BINDING CASSETTE TRANSPORTER"/>
    <property type="match status" value="1"/>
</dbReference>
<keyword evidence="5" id="KW-0067">ATP-binding</keyword>
<dbReference type="PROSITE" id="PS50893">
    <property type="entry name" value="ABC_TRANSPORTER_2"/>
    <property type="match status" value="1"/>
</dbReference>
<evidence type="ECO:0000256" key="7">
    <source>
        <dbReference type="ARBA" id="ARBA00023136"/>
    </source>
</evidence>
<evidence type="ECO:0000256" key="6">
    <source>
        <dbReference type="ARBA" id="ARBA00022989"/>
    </source>
</evidence>
<evidence type="ECO:0000256" key="2">
    <source>
        <dbReference type="ARBA" id="ARBA00022448"/>
    </source>
</evidence>
<dbReference type="SUPFAM" id="SSF52540">
    <property type="entry name" value="P-loop containing nucleoside triphosphate hydrolases"/>
    <property type="match status" value="2"/>
</dbReference>
<dbReference type="GO" id="GO:0016020">
    <property type="term" value="C:membrane"/>
    <property type="evidence" value="ECO:0007669"/>
    <property type="project" value="UniProtKB-SubCell"/>
</dbReference>
<dbReference type="InterPro" id="IPR027417">
    <property type="entry name" value="P-loop_NTPase"/>
</dbReference>
<feature type="transmembrane region" description="Helical" evidence="8">
    <location>
        <begin position="196"/>
        <end position="215"/>
    </location>
</feature>
<gene>
    <name evidence="10" type="ORF">HBR001_LOCUS4477</name>
</gene>
<dbReference type="GO" id="GO:0005524">
    <property type="term" value="F:ATP binding"/>
    <property type="evidence" value="ECO:0007669"/>
    <property type="project" value="UniProtKB-KW"/>
</dbReference>
<evidence type="ECO:0000256" key="1">
    <source>
        <dbReference type="ARBA" id="ARBA00004141"/>
    </source>
</evidence>
<evidence type="ECO:0000313" key="11">
    <source>
        <dbReference type="Proteomes" id="UP001162031"/>
    </source>
</evidence>
<dbReference type="FunFam" id="3.40.50.300:FF:000289">
    <property type="entry name" value="ABC transporter G family member 31"/>
    <property type="match status" value="1"/>
</dbReference>
<name>A0AAV0U2Q0_HYABA</name>
<comment type="caution">
    <text evidence="10">The sequence shown here is derived from an EMBL/GenBank/DDBJ whole genome shotgun (WGS) entry which is preliminary data.</text>
</comment>
<keyword evidence="6 8" id="KW-1133">Transmembrane helix</keyword>
<keyword evidence="11" id="KW-1185">Reference proteome</keyword>
<dbReference type="InterPro" id="IPR013525">
    <property type="entry name" value="ABC2_TM"/>
</dbReference>
<feature type="domain" description="ABC transporter" evidence="9">
    <location>
        <begin position="583"/>
        <end position="832"/>
    </location>
</feature>
<dbReference type="SMART" id="SM00382">
    <property type="entry name" value="AAA"/>
    <property type="match status" value="1"/>
</dbReference>
<dbReference type="Gene3D" id="3.40.50.300">
    <property type="entry name" value="P-loop containing nucleotide triphosphate hydrolases"/>
    <property type="match status" value="2"/>
</dbReference>
<evidence type="ECO:0000256" key="5">
    <source>
        <dbReference type="ARBA" id="ARBA00022840"/>
    </source>
</evidence>
<evidence type="ECO:0000313" key="10">
    <source>
        <dbReference type="EMBL" id="CAI5729088.1"/>
    </source>
</evidence>
<dbReference type="Pfam" id="PF00005">
    <property type="entry name" value="ABC_tran"/>
    <property type="match status" value="1"/>
</dbReference>
<feature type="transmembrane region" description="Helical" evidence="8">
    <location>
        <begin position="971"/>
        <end position="991"/>
    </location>
</feature>
<keyword evidence="3 8" id="KW-0812">Transmembrane</keyword>
<dbReference type="Pfam" id="PF01061">
    <property type="entry name" value="ABC2_membrane"/>
    <property type="match status" value="2"/>
</dbReference>
<dbReference type="GO" id="GO:0016887">
    <property type="term" value="F:ATP hydrolysis activity"/>
    <property type="evidence" value="ECO:0007669"/>
    <property type="project" value="InterPro"/>
</dbReference>
<accession>A0AAV0U2Q0</accession>
<feature type="transmembrane region" description="Helical" evidence="8">
    <location>
        <begin position="227"/>
        <end position="248"/>
    </location>
</feature>
<dbReference type="InterPro" id="IPR003439">
    <property type="entry name" value="ABC_transporter-like_ATP-bd"/>
</dbReference>
<dbReference type="EMBL" id="CANTFL010000977">
    <property type="protein sequence ID" value="CAI5729088.1"/>
    <property type="molecule type" value="Genomic_DNA"/>
</dbReference>
<protein>
    <recommendedName>
        <fullName evidence="9">ABC transporter domain-containing protein</fullName>
    </recommendedName>
</protein>
<dbReference type="Proteomes" id="UP001162031">
    <property type="component" value="Unassembled WGS sequence"/>
</dbReference>
<evidence type="ECO:0000259" key="9">
    <source>
        <dbReference type="PROSITE" id="PS50893"/>
    </source>
</evidence>
<organism evidence="10 11">
    <name type="scientific">Hyaloperonospora brassicae</name>
    <name type="common">Brassica downy mildew</name>
    <name type="synonym">Peronospora brassicae</name>
    <dbReference type="NCBI Taxonomy" id="162125"/>
    <lineage>
        <taxon>Eukaryota</taxon>
        <taxon>Sar</taxon>
        <taxon>Stramenopiles</taxon>
        <taxon>Oomycota</taxon>
        <taxon>Peronosporomycetes</taxon>
        <taxon>Peronosporales</taxon>
        <taxon>Peronosporaceae</taxon>
        <taxon>Hyaloperonospora</taxon>
    </lineage>
</organism>
<feature type="transmembrane region" description="Helical" evidence="8">
    <location>
        <begin position="424"/>
        <end position="447"/>
    </location>
</feature>
<feature type="transmembrane region" description="Helical" evidence="8">
    <location>
        <begin position="1047"/>
        <end position="1073"/>
    </location>
</feature>
<comment type="subcellular location">
    <subcellularLocation>
        <location evidence="1">Membrane</location>
        <topology evidence="1">Multi-pass membrane protein</topology>
    </subcellularLocation>
</comment>
<evidence type="ECO:0000256" key="4">
    <source>
        <dbReference type="ARBA" id="ARBA00022741"/>
    </source>
</evidence>
<feature type="transmembrane region" description="Helical" evidence="8">
    <location>
        <begin position="337"/>
        <end position="355"/>
    </location>
</feature>
<feature type="transmembrane region" description="Helical" evidence="8">
    <location>
        <begin position="1231"/>
        <end position="1253"/>
    </location>
</feature>
<sequence>MDEITTGLDSSAAFDVVNVQRRLARQQRQTVVISLQQPAPEVLALFDNVLLLAEGEVLYHGSRAHVQAYFEGLGFVCPPERDLADFLCDLASPEQIQYETSRMPMSGRRRHPRSASEFADLWIMSPTYEAMVEELDYLDKDTKTCTQAYSKNGERELYFDQEALLRVPATRQSYWCSTSIVVRRQMRLIMRNKELFTGRLLLDLLVGLMVGSVYYSMDLADPQVTVGVVFSCALFLGLGQSATLAPLFDARGVFYKHRGANFYRTSSHVLASCISHLPLAMIEAVVFSSLVYWMGGFTASFEHFMVFVTYMLLTVLVFISEYFFLAAACSTLHEAQSASTLALLLCILFAGFAVSREQLPWALRWIYWCNPLAWAIRGIMVSQYRSSELDVCRYGGIDYCKMYEGQTLGDYALGLYDVPGDPKWVLLGVLFLTMVYVVIMIMSYVMLEYCRHEAIPALPPSCNPSSSFVVDTAMTPRQPNESYAMLSTPRRDEDDMQESDLTGFPLRDDGDGLVVLGGGDYLGGSSVVSQGLKTNPEDVVRFTSRRDMVPVTLAFQDLRYSISVPVGAAVDLAGQTDRALGDSRVGDARANTNEGKGTVTRELLKGVTGYALPGTMTALMGSTGAGKTTLLDVLAGRKRGKTGSKNGAATLRGRVLLNGVDATELAIRRCTGYCEQTDVHSDAATFREALQFSAYLRQSDQVAPARVEEIVDECLDLLGLNDVAGRLIRGSSSEQIKRLTLGIELAAQPSVLFLDEPTSGLDARAAKSLMDGVRKVADSGRTVICTIHQPSTEIFLLFDSLLLLQRGGETVYFGELGHNGETIVNYFQDLGAQCRVPAFEPGDNPATWMLDVIGASVERMKPISSLARKFRRPGPPATNKSRLQQLDGSLDSSINSERSRQYRDESVDFVAAYKSSRIKQRLDVKRAAPGVFMPSDRLSPVTFTQRRAASDRLQFTMLLRRFSRLYWRTPLYTFTRMVTALTLGLIFGLVYSGTNDFTTYQGANGAVGLIFFSTCFLGVGSYVQVLPLAFEERGPFYRERASETYSALWYFAASSIVEIPYAAVVSMIFVGVFYPMAGFASYGGFAQVVVYWLVLTIHILFQTYFGQFFTFATPSIELAAVWGALFDSIFLMFMGYNPPLSSIPDRYEWLSHLVPHRYTFQVLTALVLGDCPNEQLQQIAEASATNTTIDVSRWPLGCQPLTDAPPAVANIALTSYIDQVFGARREDATDAIFVVIGILLVMRLATLVVMRVVNHQKR</sequence>
<feature type="transmembrane region" description="Helical" evidence="8">
    <location>
        <begin position="1079"/>
        <end position="1101"/>
    </location>
</feature>
<keyword evidence="4" id="KW-0547">Nucleotide-binding</keyword>
<dbReference type="AlphaFoldDB" id="A0AAV0U2Q0"/>
<feature type="transmembrane region" description="Helical" evidence="8">
    <location>
        <begin position="1108"/>
        <end position="1136"/>
    </location>
</feature>
<proteinExistence type="predicted"/>
<evidence type="ECO:0000256" key="3">
    <source>
        <dbReference type="ARBA" id="ARBA00022692"/>
    </source>
</evidence>
<keyword evidence="2" id="KW-0813">Transport</keyword>
<feature type="transmembrane region" description="Helical" evidence="8">
    <location>
        <begin position="269"/>
        <end position="292"/>
    </location>
</feature>
<feature type="transmembrane region" description="Helical" evidence="8">
    <location>
        <begin position="304"/>
        <end position="325"/>
    </location>
</feature>
<feature type="transmembrane region" description="Helical" evidence="8">
    <location>
        <begin position="1003"/>
        <end position="1026"/>
    </location>
</feature>
<dbReference type="InterPro" id="IPR003593">
    <property type="entry name" value="AAA+_ATPase"/>
</dbReference>
<reference evidence="10" key="1">
    <citation type="submission" date="2022-12" db="EMBL/GenBank/DDBJ databases">
        <authorList>
            <person name="Webb A."/>
        </authorList>
    </citation>
    <scope>NUCLEOTIDE SEQUENCE</scope>
    <source>
        <strain evidence="10">Hp1</strain>
    </source>
</reference>
<evidence type="ECO:0000256" key="8">
    <source>
        <dbReference type="SAM" id="Phobius"/>
    </source>
</evidence>
<keyword evidence="7 8" id="KW-0472">Membrane</keyword>